<name>A0ABV2EEU8_9CAUL</name>
<comment type="caution">
    <text evidence="1">The sequence shown here is derived from an EMBL/GenBank/DDBJ whole genome shotgun (WGS) entry which is preliminary data.</text>
</comment>
<dbReference type="RefSeq" id="WP_354297148.1">
    <property type="nucleotide sequence ID" value="NZ_JBEPLU010000001.1"/>
</dbReference>
<dbReference type="Proteomes" id="UP001549110">
    <property type="component" value="Unassembled WGS sequence"/>
</dbReference>
<dbReference type="InterPro" id="IPR021880">
    <property type="entry name" value="DUF3489"/>
</dbReference>
<sequence>MTKPKTKTQSAETARAAGGIAGPKGKLGTLVALLLRPEGATLETMQAATGWQAHSVRGAIAGSIKKKLGFDVTSEKADGGRVYRIAKGAGA</sequence>
<dbReference type="EMBL" id="JBEPLU010000001">
    <property type="protein sequence ID" value="MET3525477.1"/>
    <property type="molecule type" value="Genomic_DNA"/>
</dbReference>
<evidence type="ECO:0000313" key="1">
    <source>
        <dbReference type="EMBL" id="MET3525477.1"/>
    </source>
</evidence>
<proteinExistence type="predicted"/>
<protein>
    <recommendedName>
        <fullName evidence="3">DUF3489 domain-containing protein</fullName>
    </recommendedName>
</protein>
<reference evidence="1 2" key="1">
    <citation type="submission" date="2024-06" db="EMBL/GenBank/DDBJ databases">
        <title>Genomic Encyclopedia of Type Strains, Phase IV (KMG-IV): sequencing the most valuable type-strain genomes for metagenomic binning, comparative biology and taxonomic classification.</title>
        <authorList>
            <person name="Goeker M."/>
        </authorList>
    </citation>
    <scope>NUCLEOTIDE SEQUENCE [LARGE SCALE GENOMIC DNA]</scope>
    <source>
        <strain evidence="1 2">DSM 17809</strain>
    </source>
</reference>
<evidence type="ECO:0000313" key="2">
    <source>
        <dbReference type="Proteomes" id="UP001549110"/>
    </source>
</evidence>
<keyword evidence="2" id="KW-1185">Reference proteome</keyword>
<accession>A0ABV2EEU8</accession>
<gene>
    <name evidence="1" type="ORF">ABID41_000572</name>
</gene>
<dbReference type="Pfam" id="PF11994">
    <property type="entry name" value="DUF3489"/>
    <property type="match status" value="1"/>
</dbReference>
<evidence type="ECO:0008006" key="3">
    <source>
        <dbReference type="Google" id="ProtNLM"/>
    </source>
</evidence>
<organism evidence="1 2">
    <name type="scientific">Phenylobacterium koreense</name>
    <dbReference type="NCBI Taxonomy" id="266125"/>
    <lineage>
        <taxon>Bacteria</taxon>
        <taxon>Pseudomonadati</taxon>
        <taxon>Pseudomonadota</taxon>
        <taxon>Alphaproteobacteria</taxon>
        <taxon>Caulobacterales</taxon>
        <taxon>Caulobacteraceae</taxon>
        <taxon>Phenylobacterium</taxon>
    </lineage>
</organism>